<evidence type="ECO:0000313" key="1">
    <source>
        <dbReference type="EMBL" id="MBC5731751.1"/>
    </source>
</evidence>
<comment type="caution">
    <text evidence="1">The sequence shown here is derived from an EMBL/GenBank/DDBJ whole genome shotgun (WGS) entry which is preliminary data.</text>
</comment>
<dbReference type="NCBIfam" id="TIGR01909">
    <property type="entry name" value="C_GCAxxG_C_C"/>
    <property type="match status" value="1"/>
</dbReference>
<keyword evidence="2" id="KW-1185">Reference proteome</keyword>
<dbReference type="EMBL" id="JACOPR010000009">
    <property type="protein sequence ID" value="MBC5731751.1"/>
    <property type="molecule type" value="Genomic_DNA"/>
</dbReference>
<sequence>MRLEADLDQIRARAEEYYRKGEFYCSEAVVKTVVEELEIDAPAEAVKMASGFPVGMGGMGCTCGALTGGILTIGLVYGRTEGKDPSVDRAMALSAKLYQIFCQRHKVSCCKVLTKGMEKGSKEHMEQCIAFTGEMAYETAKIILEEERGAKQ</sequence>
<gene>
    <name evidence="1" type="ORF">H8S34_13070</name>
</gene>
<dbReference type="InterPro" id="IPR010181">
    <property type="entry name" value="CGCAxxGCC_motif"/>
</dbReference>
<organism evidence="1 2">
    <name type="scientific">Pseudoflavonifractor hominis</name>
    <dbReference type="NCBI Taxonomy" id="2763059"/>
    <lineage>
        <taxon>Bacteria</taxon>
        <taxon>Bacillati</taxon>
        <taxon>Bacillota</taxon>
        <taxon>Clostridia</taxon>
        <taxon>Eubacteriales</taxon>
        <taxon>Oscillospiraceae</taxon>
        <taxon>Pseudoflavonifractor</taxon>
    </lineage>
</organism>
<dbReference type="Pfam" id="PF09719">
    <property type="entry name" value="C_GCAxxG_C_C"/>
    <property type="match status" value="1"/>
</dbReference>
<dbReference type="RefSeq" id="WP_101692149.1">
    <property type="nucleotide sequence ID" value="NZ_JACOPR010000009.1"/>
</dbReference>
<accession>A0ABR7HW50</accession>
<evidence type="ECO:0000313" key="2">
    <source>
        <dbReference type="Proteomes" id="UP000660021"/>
    </source>
</evidence>
<reference evidence="1 2" key="1">
    <citation type="submission" date="2020-08" db="EMBL/GenBank/DDBJ databases">
        <title>Genome public.</title>
        <authorList>
            <person name="Liu C."/>
            <person name="Sun Q."/>
        </authorList>
    </citation>
    <scope>NUCLEOTIDE SEQUENCE [LARGE SCALE GENOMIC DNA]</scope>
    <source>
        <strain evidence="1 2">New-38</strain>
    </source>
</reference>
<protein>
    <submittedName>
        <fullName evidence="1">C-GCAxxG-C-C family protein</fullName>
    </submittedName>
</protein>
<dbReference type="Proteomes" id="UP000660021">
    <property type="component" value="Unassembled WGS sequence"/>
</dbReference>
<dbReference type="SUPFAM" id="SSF48695">
    <property type="entry name" value="Multiheme cytochromes"/>
    <property type="match status" value="1"/>
</dbReference>
<name>A0ABR7HW50_9FIRM</name>
<proteinExistence type="predicted"/>
<dbReference type="InterPro" id="IPR036280">
    <property type="entry name" value="Multihaem_cyt_sf"/>
</dbReference>